<name>A0A3G1A8Z4_9CREN</name>
<organism evidence="2 3">
    <name type="scientific">Thermofilum adornatum 1505</name>
    <dbReference type="NCBI Taxonomy" id="697581"/>
    <lineage>
        <taxon>Archaea</taxon>
        <taxon>Thermoproteota</taxon>
        <taxon>Thermoprotei</taxon>
        <taxon>Thermofilales</taxon>
        <taxon>Thermofilaceae</taxon>
        <taxon>Thermofilum</taxon>
    </lineage>
</organism>
<feature type="domain" description="CRISPR system ring nuclease SSO1393-like" evidence="1">
    <location>
        <begin position="77"/>
        <end position="206"/>
    </location>
</feature>
<dbReference type="RefSeq" id="WP_052886878.1">
    <property type="nucleotide sequence ID" value="NZ_CP007493.1"/>
</dbReference>
<gene>
    <name evidence="2" type="ORF">TCARB_0977</name>
</gene>
<dbReference type="Pfam" id="PF09651">
    <property type="entry name" value="Cas_APE2256"/>
    <property type="match status" value="1"/>
</dbReference>
<dbReference type="Gene3D" id="1.10.196.30">
    <property type="match status" value="1"/>
</dbReference>
<evidence type="ECO:0000259" key="1">
    <source>
        <dbReference type="Pfam" id="PF09651"/>
    </source>
</evidence>
<protein>
    <submittedName>
        <fullName evidence="2">CRISPR-associated protein APE2256 family</fullName>
    </submittedName>
</protein>
<evidence type="ECO:0000313" key="3">
    <source>
        <dbReference type="Proteomes" id="UP000266720"/>
    </source>
</evidence>
<accession>A0A3G1A8Z4</accession>
<dbReference type="AlphaFoldDB" id="A0A3G1A8Z4"/>
<proteinExistence type="predicted"/>
<dbReference type="Proteomes" id="UP000266720">
    <property type="component" value="Chromosome"/>
</dbReference>
<dbReference type="STRING" id="697581.TCARB_0977"/>
<dbReference type="Gene3D" id="3.40.50.10770">
    <property type="entry name" value="Hypothetical protein VC1899 like domain (Restriction endonuclease-like)"/>
    <property type="match status" value="1"/>
</dbReference>
<sequence length="270" mass="29897">MRQEKVVHIVTVGTSIVRNIAQNASGQSVSSEVLEKFKRWAQASPRSREDAEAGERACSGCEEFEAGLRFLASKPYEVSAELNAMRSYLEEGMVDAVVLLSSDTGASEFSAKILEAYLSSEGKLVETIRVPGLGLDFQEGLINLVDTVAGVVARYRGLGYRVWINLTGGFKLEAAVLYLVSCLSRLGVEKAYYIHEAMRGTVEVPAIPVKLEDSMLRTVEQLGDQEVELEEARKRIGDEMLDVLLRSGLVERRGTTVRIRKWVLHLVRGF</sequence>
<evidence type="ECO:0000313" key="2">
    <source>
        <dbReference type="EMBL" id="AJB42027.1"/>
    </source>
</evidence>
<dbReference type="GeneID" id="25406395"/>
<dbReference type="NCBIfam" id="TIGR02619">
    <property type="entry name" value="putative CRISPR-associated protein, APE2256 family"/>
    <property type="match status" value="1"/>
</dbReference>
<dbReference type="InterPro" id="IPR013442">
    <property type="entry name" value="SSO1393-like"/>
</dbReference>
<dbReference type="EMBL" id="CP007493">
    <property type="protein sequence ID" value="AJB42027.1"/>
    <property type="molecule type" value="Genomic_DNA"/>
</dbReference>
<reference evidence="3" key="1">
    <citation type="book" date="2010" name="EXTREMOPHILES" publisher="0:0-0">
        <title>Complete genome sequences of ten hyperthermophilic archaea reveal their metabolic capabilities and possible ecological roles.</title>
        <editorList>
            <person name="?"/>
        </editorList>
        <authorList>
            <person name="Ravin N.V."/>
            <person name="Mardanov A.V."/>
            <person name="Bonch-Osmolovskaya E.A."/>
            <person name="Skryabin K.G."/>
        </authorList>
    </citation>
    <scope>NUCLEOTIDE SEQUENCE [LARGE SCALE GENOMIC DNA]</scope>
    <source>
        <strain evidence="3">1505</strain>
    </source>
</reference>
<dbReference type="KEGG" id="tcb:TCARB_0977"/>